<sequence>MKKIVLLCFLISILSCEKKVNFEDGIDNSLLNLAKSENPQKTIINKDKNTIRERFDAPDNYQWVASEKNSYSNFLENFPLKKYGSPIIKFNNEKIENQNWHEAIFDVDVGEKDLQQCADAIIRLRAEYLYKAKKFDEIKFHFTSGDLCTWNDYKSGIRPKISGNKVSFTKIVSADDSSENFRKYLDLIFTYAGTISLFKETEAIIDNNKLQTGDFFDHTWKSRTCGFCSWCI</sequence>
<name>A0A8J8G6G8_9FLAO</name>
<reference evidence="1" key="1">
    <citation type="submission" date="2020-05" db="EMBL/GenBank/DDBJ databases">
        <title>Genomic Encyclopedia of Type Strains, Phase IV (KMG-V): Genome sequencing to study the core and pangenomes of soil and plant-associated prokaryotes.</title>
        <authorList>
            <person name="Whitman W."/>
        </authorList>
    </citation>
    <scope>NUCLEOTIDE SEQUENCE</scope>
    <source>
        <strain evidence="1">16F</strain>
    </source>
</reference>
<gene>
    <name evidence="1" type="ORF">HNQ03_001451</name>
</gene>
<dbReference type="Pfam" id="PF16138">
    <property type="entry name" value="DUF4846"/>
    <property type="match status" value="1"/>
</dbReference>
<protein>
    <submittedName>
        <fullName evidence="1">Uncharacterized protein</fullName>
    </submittedName>
</protein>
<dbReference type="Proteomes" id="UP000610746">
    <property type="component" value="Unassembled WGS sequence"/>
</dbReference>
<dbReference type="RefSeq" id="WP_226927454.1">
    <property type="nucleotide sequence ID" value="NZ_JABSNO010000008.1"/>
</dbReference>
<evidence type="ECO:0000313" key="2">
    <source>
        <dbReference type="Proteomes" id="UP000610746"/>
    </source>
</evidence>
<dbReference type="AlphaFoldDB" id="A0A8J8G6G8"/>
<evidence type="ECO:0000313" key="1">
    <source>
        <dbReference type="EMBL" id="NRS92383.1"/>
    </source>
</evidence>
<proteinExistence type="predicted"/>
<keyword evidence="2" id="KW-1185">Reference proteome</keyword>
<dbReference type="InterPro" id="IPR032315">
    <property type="entry name" value="DUF4846"/>
</dbReference>
<dbReference type="PROSITE" id="PS51257">
    <property type="entry name" value="PROKAR_LIPOPROTEIN"/>
    <property type="match status" value="1"/>
</dbReference>
<accession>A0A8J8G6G8</accession>
<comment type="caution">
    <text evidence="1">The sequence shown here is derived from an EMBL/GenBank/DDBJ whole genome shotgun (WGS) entry which is preliminary data.</text>
</comment>
<organism evidence="1 2">
    <name type="scientific">Frigoriflavimonas asaccharolytica</name>
    <dbReference type="NCBI Taxonomy" id="2735899"/>
    <lineage>
        <taxon>Bacteria</taxon>
        <taxon>Pseudomonadati</taxon>
        <taxon>Bacteroidota</taxon>
        <taxon>Flavobacteriia</taxon>
        <taxon>Flavobacteriales</taxon>
        <taxon>Weeksellaceae</taxon>
        <taxon>Frigoriflavimonas</taxon>
    </lineage>
</organism>
<dbReference type="EMBL" id="JABSNO010000008">
    <property type="protein sequence ID" value="NRS92383.1"/>
    <property type="molecule type" value="Genomic_DNA"/>
</dbReference>